<evidence type="ECO:0000256" key="1">
    <source>
        <dbReference type="ARBA" id="ARBA00001698"/>
    </source>
</evidence>
<evidence type="ECO:0000256" key="10">
    <source>
        <dbReference type="ARBA" id="ARBA00022679"/>
    </source>
</evidence>
<gene>
    <name evidence="21" type="ORF">FHU41_002919</name>
</gene>
<dbReference type="GO" id="GO:0016024">
    <property type="term" value="P:CDP-diacylglycerol biosynthetic process"/>
    <property type="evidence" value="ECO:0007669"/>
    <property type="project" value="UniProtKB-UniPathway"/>
</dbReference>
<comment type="pathway">
    <text evidence="3 18">Phospholipid metabolism; CDP-diacylglycerol biosynthesis; CDP-diacylglycerol from sn-glycerol 3-phosphate: step 3/3.</text>
</comment>
<evidence type="ECO:0000256" key="11">
    <source>
        <dbReference type="ARBA" id="ARBA00022692"/>
    </source>
</evidence>
<evidence type="ECO:0000256" key="8">
    <source>
        <dbReference type="ARBA" id="ARBA00022475"/>
    </source>
</evidence>
<feature type="transmembrane region" description="Helical" evidence="20">
    <location>
        <begin position="157"/>
        <end position="174"/>
    </location>
</feature>
<keyword evidence="9" id="KW-0444">Lipid biosynthesis</keyword>
<dbReference type="PROSITE" id="PS01315">
    <property type="entry name" value="CDS"/>
    <property type="match status" value="1"/>
</dbReference>
<dbReference type="InterPro" id="IPR000374">
    <property type="entry name" value="PC_trans"/>
</dbReference>
<dbReference type="EMBL" id="JACBYQ010000002">
    <property type="protein sequence ID" value="NYE96669.1"/>
    <property type="molecule type" value="Genomic_DNA"/>
</dbReference>
<evidence type="ECO:0000256" key="5">
    <source>
        <dbReference type="ARBA" id="ARBA00010185"/>
    </source>
</evidence>
<evidence type="ECO:0000256" key="18">
    <source>
        <dbReference type="RuleBase" id="RU003938"/>
    </source>
</evidence>
<evidence type="ECO:0000256" key="20">
    <source>
        <dbReference type="SAM" id="Phobius"/>
    </source>
</evidence>
<sequence>MSEPSEPAPLPSRRALRAAEREAEKQATGQSGAGLPESSTEQVPSRASSAEAHKAPLTGAIPAVPAARARSVPAIPRPTSPLTELPKGAFAMAPVAPIGEPTLALPPKAESPVSEPGAVQTTTAPASRAGRDLPAAIGVGLLLLVAVLVGLLLYPPAFLAMVVLAAALGVWELSRGLLQRDVRVPLVPMMVGVLAMPVAAYYAGAEGLLFALSACALAILIWRTLDPVPGAGQSIFAGIFVLAWVPFLISFALLVLRDPNNLASLFEFRNWTASAGALRVSTMLLLVVANDTFGYLVGALFGKHPMAPKISPKKSWEGFAGSVLGAAIVGVLAAIFLLQQPWWVGVLLALGMVAAATTGDLAESMVKRELGVKDMSSILPGHGGLMDRLDSILFAAPVAFLIYALLELF</sequence>
<feature type="transmembrane region" description="Helical" evidence="20">
    <location>
        <begin position="276"/>
        <end position="297"/>
    </location>
</feature>
<feature type="transmembrane region" description="Helical" evidence="20">
    <location>
        <begin position="237"/>
        <end position="256"/>
    </location>
</feature>
<evidence type="ECO:0000256" key="15">
    <source>
        <dbReference type="ARBA" id="ARBA00023136"/>
    </source>
</evidence>
<dbReference type="Pfam" id="PF01148">
    <property type="entry name" value="CTP_transf_1"/>
    <property type="match status" value="1"/>
</dbReference>
<comment type="subcellular location">
    <subcellularLocation>
        <location evidence="2">Cell membrane</location>
        <topology evidence="2">Multi-pass membrane protein</topology>
    </subcellularLocation>
</comment>
<comment type="similarity">
    <text evidence="5 18">Belongs to the CDS family.</text>
</comment>
<feature type="region of interest" description="Disordered" evidence="19">
    <location>
        <begin position="1"/>
        <end position="62"/>
    </location>
</feature>
<dbReference type="GO" id="GO:0004605">
    <property type="term" value="F:phosphatidate cytidylyltransferase activity"/>
    <property type="evidence" value="ECO:0007669"/>
    <property type="project" value="UniProtKB-EC"/>
</dbReference>
<evidence type="ECO:0000256" key="12">
    <source>
        <dbReference type="ARBA" id="ARBA00022695"/>
    </source>
</evidence>
<keyword evidence="17" id="KW-1208">Phospholipid metabolism</keyword>
<dbReference type="GO" id="GO:0005886">
    <property type="term" value="C:plasma membrane"/>
    <property type="evidence" value="ECO:0007669"/>
    <property type="project" value="UniProtKB-SubCell"/>
</dbReference>
<evidence type="ECO:0000256" key="17">
    <source>
        <dbReference type="ARBA" id="ARBA00023264"/>
    </source>
</evidence>
<feature type="transmembrane region" description="Helical" evidence="20">
    <location>
        <begin position="342"/>
        <end position="362"/>
    </location>
</feature>
<evidence type="ECO:0000256" key="7">
    <source>
        <dbReference type="ARBA" id="ARBA00019373"/>
    </source>
</evidence>
<keyword evidence="8" id="KW-1003">Cell membrane</keyword>
<keyword evidence="10 18" id="KW-0808">Transferase</keyword>
<keyword evidence="11 18" id="KW-0812">Transmembrane</keyword>
<evidence type="ECO:0000256" key="13">
    <source>
        <dbReference type="ARBA" id="ARBA00022989"/>
    </source>
</evidence>
<dbReference type="EC" id="2.7.7.41" evidence="6 18"/>
<evidence type="ECO:0000256" key="4">
    <source>
        <dbReference type="ARBA" id="ARBA00005189"/>
    </source>
</evidence>
<organism evidence="21 22">
    <name type="scientific">Psychromicrobium silvestre</name>
    <dbReference type="NCBI Taxonomy" id="1645614"/>
    <lineage>
        <taxon>Bacteria</taxon>
        <taxon>Bacillati</taxon>
        <taxon>Actinomycetota</taxon>
        <taxon>Actinomycetes</taxon>
        <taxon>Micrococcales</taxon>
        <taxon>Micrococcaceae</taxon>
        <taxon>Psychromicrobium</taxon>
    </lineage>
</organism>
<comment type="pathway">
    <text evidence="4">Lipid metabolism.</text>
</comment>
<feature type="transmembrane region" description="Helical" evidence="20">
    <location>
        <begin position="133"/>
        <end position="151"/>
    </location>
</feature>
<comment type="caution">
    <text evidence="21">The sequence shown here is derived from an EMBL/GenBank/DDBJ whole genome shotgun (WGS) entry which is preliminary data.</text>
</comment>
<keyword evidence="14" id="KW-0443">Lipid metabolism</keyword>
<keyword evidence="16" id="KW-0594">Phospholipid biosynthesis</keyword>
<evidence type="ECO:0000256" key="16">
    <source>
        <dbReference type="ARBA" id="ARBA00023209"/>
    </source>
</evidence>
<protein>
    <recommendedName>
        <fullName evidence="7 18">Phosphatidate cytidylyltransferase</fullName>
        <ecNumber evidence="6 18">2.7.7.41</ecNumber>
    </recommendedName>
</protein>
<evidence type="ECO:0000256" key="3">
    <source>
        <dbReference type="ARBA" id="ARBA00005119"/>
    </source>
</evidence>
<name>A0A7Y9LW19_9MICC</name>
<evidence type="ECO:0000256" key="2">
    <source>
        <dbReference type="ARBA" id="ARBA00004651"/>
    </source>
</evidence>
<comment type="catalytic activity">
    <reaction evidence="1 18">
        <text>a 1,2-diacyl-sn-glycero-3-phosphate + CTP + H(+) = a CDP-1,2-diacyl-sn-glycerol + diphosphate</text>
        <dbReference type="Rhea" id="RHEA:16229"/>
        <dbReference type="ChEBI" id="CHEBI:15378"/>
        <dbReference type="ChEBI" id="CHEBI:33019"/>
        <dbReference type="ChEBI" id="CHEBI:37563"/>
        <dbReference type="ChEBI" id="CHEBI:58332"/>
        <dbReference type="ChEBI" id="CHEBI:58608"/>
        <dbReference type="EC" id="2.7.7.41"/>
    </reaction>
</comment>
<evidence type="ECO:0000256" key="19">
    <source>
        <dbReference type="SAM" id="MobiDB-lite"/>
    </source>
</evidence>
<feature type="transmembrane region" description="Helical" evidence="20">
    <location>
        <begin position="389"/>
        <end position="406"/>
    </location>
</feature>
<reference evidence="21 22" key="1">
    <citation type="submission" date="2020-07" db="EMBL/GenBank/DDBJ databases">
        <title>Sequencing the genomes of 1000 actinobacteria strains.</title>
        <authorList>
            <person name="Klenk H.-P."/>
        </authorList>
    </citation>
    <scope>NUCLEOTIDE SEQUENCE [LARGE SCALE GENOMIC DNA]</scope>
    <source>
        <strain evidence="21 22">DSM 102047</strain>
    </source>
</reference>
<feature type="region of interest" description="Disordered" evidence="19">
    <location>
        <begin position="106"/>
        <end position="125"/>
    </location>
</feature>
<evidence type="ECO:0000256" key="9">
    <source>
        <dbReference type="ARBA" id="ARBA00022516"/>
    </source>
</evidence>
<evidence type="ECO:0000313" key="21">
    <source>
        <dbReference type="EMBL" id="NYE96669.1"/>
    </source>
</evidence>
<proteinExistence type="inferred from homology"/>
<dbReference type="PANTHER" id="PTHR46382">
    <property type="entry name" value="PHOSPHATIDATE CYTIDYLYLTRANSFERASE"/>
    <property type="match status" value="1"/>
</dbReference>
<dbReference type="AlphaFoldDB" id="A0A7Y9LW19"/>
<accession>A0A7Y9LW19</accession>
<dbReference type="PANTHER" id="PTHR46382:SF1">
    <property type="entry name" value="PHOSPHATIDATE CYTIDYLYLTRANSFERASE"/>
    <property type="match status" value="1"/>
</dbReference>
<evidence type="ECO:0000256" key="6">
    <source>
        <dbReference type="ARBA" id="ARBA00012487"/>
    </source>
</evidence>
<keyword evidence="12 18" id="KW-0548">Nucleotidyltransferase</keyword>
<feature type="compositionally biased region" description="Polar residues" evidence="19">
    <location>
        <begin position="37"/>
        <end position="48"/>
    </location>
</feature>
<evidence type="ECO:0000256" key="14">
    <source>
        <dbReference type="ARBA" id="ARBA00023098"/>
    </source>
</evidence>
<keyword evidence="15 20" id="KW-0472">Membrane</keyword>
<keyword evidence="13 20" id="KW-1133">Transmembrane helix</keyword>
<feature type="transmembrane region" description="Helical" evidence="20">
    <location>
        <begin position="318"/>
        <end position="336"/>
    </location>
</feature>
<dbReference type="UniPathway" id="UPA00557">
    <property type="reaction ID" value="UER00614"/>
</dbReference>
<keyword evidence="22" id="KW-1185">Reference proteome</keyword>
<feature type="transmembrane region" description="Helical" evidence="20">
    <location>
        <begin position="208"/>
        <end position="225"/>
    </location>
</feature>
<evidence type="ECO:0000313" key="22">
    <source>
        <dbReference type="Proteomes" id="UP000521748"/>
    </source>
</evidence>
<feature type="compositionally biased region" description="Pro residues" evidence="19">
    <location>
        <begin position="1"/>
        <end position="10"/>
    </location>
</feature>
<dbReference type="Proteomes" id="UP000521748">
    <property type="component" value="Unassembled WGS sequence"/>
</dbReference>